<organism evidence="2 3">
    <name type="scientific">Mycena belliarum</name>
    <dbReference type="NCBI Taxonomy" id="1033014"/>
    <lineage>
        <taxon>Eukaryota</taxon>
        <taxon>Fungi</taxon>
        <taxon>Dikarya</taxon>
        <taxon>Basidiomycota</taxon>
        <taxon>Agaricomycotina</taxon>
        <taxon>Agaricomycetes</taxon>
        <taxon>Agaricomycetidae</taxon>
        <taxon>Agaricales</taxon>
        <taxon>Marasmiineae</taxon>
        <taxon>Mycenaceae</taxon>
        <taxon>Mycena</taxon>
    </lineage>
</organism>
<dbReference type="EMBL" id="JARJCN010000100">
    <property type="protein sequence ID" value="KAJ7075265.1"/>
    <property type="molecule type" value="Genomic_DNA"/>
</dbReference>
<accession>A0AAD6TP96</accession>
<reference evidence="2" key="1">
    <citation type="submission" date="2023-03" db="EMBL/GenBank/DDBJ databases">
        <title>Massive genome expansion in bonnet fungi (Mycena s.s.) driven by repeated elements and novel gene families across ecological guilds.</title>
        <authorList>
            <consortium name="Lawrence Berkeley National Laboratory"/>
            <person name="Harder C.B."/>
            <person name="Miyauchi S."/>
            <person name="Viragh M."/>
            <person name="Kuo A."/>
            <person name="Thoen E."/>
            <person name="Andreopoulos B."/>
            <person name="Lu D."/>
            <person name="Skrede I."/>
            <person name="Drula E."/>
            <person name="Henrissat B."/>
            <person name="Morin E."/>
            <person name="Kohler A."/>
            <person name="Barry K."/>
            <person name="LaButti K."/>
            <person name="Morin E."/>
            <person name="Salamov A."/>
            <person name="Lipzen A."/>
            <person name="Mereny Z."/>
            <person name="Hegedus B."/>
            <person name="Baldrian P."/>
            <person name="Stursova M."/>
            <person name="Weitz H."/>
            <person name="Taylor A."/>
            <person name="Grigoriev I.V."/>
            <person name="Nagy L.G."/>
            <person name="Martin F."/>
            <person name="Kauserud H."/>
        </authorList>
    </citation>
    <scope>NUCLEOTIDE SEQUENCE</scope>
    <source>
        <strain evidence="2">CBHHK173m</strain>
    </source>
</reference>
<feature type="non-terminal residue" evidence="2">
    <location>
        <position position="1"/>
    </location>
</feature>
<evidence type="ECO:0000256" key="1">
    <source>
        <dbReference type="SAM" id="MobiDB-lite"/>
    </source>
</evidence>
<protein>
    <submittedName>
        <fullName evidence="2">Uncharacterized protein</fullName>
    </submittedName>
</protein>
<keyword evidence="3" id="KW-1185">Reference proteome</keyword>
<dbReference type="Proteomes" id="UP001222325">
    <property type="component" value="Unassembled WGS sequence"/>
</dbReference>
<name>A0AAD6TP96_9AGAR</name>
<proteinExistence type="predicted"/>
<comment type="caution">
    <text evidence="2">The sequence shown here is derived from an EMBL/GenBank/DDBJ whole genome shotgun (WGS) entry which is preliminary data.</text>
</comment>
<gene>
    <name evidence="2" type="ORF">B0H15DRAFT_792090</name>
</gene>
<sequence length="911" mass="102531">VEAIISSFLDEIRPELEAFINSKDPLPLWTPPELSQHAEFLTKLGIPASKEDMPDMLLHDLGSFKMDPVLDAHLNEIFLKNATDATSQNILLLNAPGSGKTRVSLEGLCKHWGFYFTCQVDSLGHGSVDMQTTINVRIGKDPCFHTNLPTGSQERLAAHNTNCELAEARLQEMLLARLIIFSLFCKIIGSCPTDDHKRLWVILQIRPKLAGKKYWDLFETLTGKIKGIEERYLVNEIQKLSNDLRNRLATSANSVPFFCVVDEAQVAASGPCALSGAFVSSSNSSALRPILREVAHGLIIPGVPIALNITGTGMDKEVIDEVFTSAVLKARRTKTVSNIGAFDNPKEQRRYMERLLPPCFAFPSTPENEAFFARAFHWLRGRYRFTSTFLQELLHVDFMNPHKVLNSYVMRCTQVPLPMYDGISEGFHPSDGQRYLDDQSLPISKIKRRLVLYSILLNELRNYTRKYWMRSNLAHFPMTPNQYELVSIGFARYSWNVGSEGIVQSITINEPIAVLVLTEWLKIRDVVFAEALKANAAIAITTFDGSNGLEEYLAFYFNAVFDDKTRLDEIFDFHPDHIPSWAQTSASLVSLYYVKKLDLPNNDLEEGRVLENSRPSVCIGYEGPAENVIKWLNHHNRAPFCFPDKNMGLDIIFILKLNDTRKSLIWVAVQSKFHSGKGIFPLERLKEALSSLKPNNFFMETMENNWNELRTKVLDALDALPGRLASDLGTEGAGLHSVLRVIVTWPGYSSVHERCLLTSQTGIYMDEEMHPVAEINIEHWEETMNRLHPRTRDLITATASDFFSSNQGKHSAHRAPDGQPLSKKLRKEWMSPAKVLGIQPIPLPHRIMSQGSGVTLQEASVSTYASSPPPSEDSASSSPFFIPESGELRDEETRLSKSYGKRKASRSLSPM</sequence>
<feature type="compositionally biased region" description="Basic and acidic residues" evidence="1">
    <location>
        <begin position="886"/>
        <end position="895"/>
    </location>
</feature>
<feature type="region of interest" description="Disordered" evidence="1">
    <location>
        <begin position="859"/>
        <end position="911"/>
    </location>
</feature>
<evidence type="ECO:0000313" key="3">
    <source>
        <dbReference type="Proteomes" id="UP001222325"/>
    </source>
</evidence>
<evidence type="ECO:0000313" key="2">
    <source>
        <dbReference type="EMBL" id="KAJ7075265.1"/>
    </source>
</evidence>
<dbReference type="AlphaFoldDB" id="A0AAD6TP96"/>